<reference evidence="7 8" key="1">
    <citation type="submission" date="2015-01" db="EMBL/GenBank/DDBJ databases">
        <title>Genome Assembly of Bacillus badius MTCC 1458.</title>
        <authorList>
            <person name="Verma A."/>
            <person name="Khatri I."/>
            <person name="Mual P."/>
            <person name="Subramanian S."/>
            <person name="Krishnamurthi S."/>
        </authorList>
    </citation>
    <scope>NUCLEOTIDE SEQUENCE [LARGE SCALE GENOMIC DNA]</scope>
    <source>
        <strain evidence="7 8">MTCC 1458</strain>
    </source>
</reference>
<sequence>MNKLQQVLKKAITWKAVVWIGGLLGVSGAAIVLAIMLLIFAIVGAVAGSSGNNESAPIGFSACAQTGDLDMARWDSVFATAGKLNGTQNTIVRLAKEHGIDPVLFAAIALHETGFGTSNAVVNKNNPGGLMDPKTGSRKLYIFPTLEDGLAAMARTLHNRIIKDGLNTVEKLGSVYAPLGAANDPNGLNRHWVPRIKEYAGNLGGLTMNCEVTDGLPLAPSVGGATFQAMKAEFEKYNGWRYTWGGSNPRTSFDCSGLTQYIYRTILGVNIPRTAAQQYAAAKKIPASEAKPGDLVFFKNTYKQGISHVGIYVGNGMMFNAQSKKKGIRYNPIRDNYYNESRFAGFGRFANID</sequence>
<evidence type="ECO:0000256" key="3">
    <source>
        <dbReference type="ARBA" id="ARBA00022801"/>
    </source>
</evidence>
<dbReference type="EMBL" id="JXLP01000018">
    <property type="protein sequence ID" value="KIL77080.1"/>
    <property type="molecule type" value="Genomic_DNA"/>
</dbReference>
<dbReference type="SUPFAM" id="SSF53955">
    <property type="entry name" value="Lysozyme-like"/>
    <property type="match status" value="1"/>
</dbReference>
<organism evidence="7 8">
    <name type="scientific">Bacillus badius</name>
    <dbReference type="NCBI Taxonomy" id="1455"/>
    <lineage>
        <taxon>Bacteria</taxon>
        <taxon>Bacillati</taxon>
        <taxon>Bacillota</taxon>
        <taxon>Bacilli</taxon>
        <taxon>Bacillales</taxon>
        <taxon>Bacillaceae</taxon>
        <taxon>Pseudobacillus</taxon>
    </lineage>
</organism>
<name>A0ABR5AQQ3_BACBA</name>
<keyword evidence="7" id="KW-0449">Lipoprotein</keyword>
<feature type="transmembrane region" description="Helical" evidence="5">
    <location>
        <begin position="12"/>
        <end position="45"/>
    </location>
</feature>
<dbReference type="InterPro" id="IPR051202">
    <property type="entry name" value="Peptidase_C40"/>
</dbReference>
<keyword evidence="5" id="KW-0472">Membrane</keyword>
<evidence type="ECO:0000256" key="4">
    <source>
        <dbReference type="ARBA" id="ARBA00022807"/>
    </source>
</evidence>
<protein>
    <submittedName>
        <fullName evidence="7">Lipoprotein, NLP/P60 family</fullName>
    </submittedName>
</protein>
<comment type="caution">
    <text evidence="7">The sequence shown here is derived from an EMBL/GenBank/DDBJ whole genome shotgun (WGS) entry which is preliminary data.</text>
</comment>
<keyword evidence="4" id="KW-0788">Thiol protease</keyword>
<dbReference type="SUPFAM" id="SSF54001">
    <property type="entry name" value="Cysteine proteinases"/>
    <property type="match status" value="1"/>
</dbReference>
<evidence type="ECO:0000313" key="8">
    <source>
        <dbReference type="Proteomes" id="UP000031982"/>
    </source>
</evidence>
<dbReference type="InterPro" id="IPR038765">
    <property type="entry name" value="Papain-like_cys_pep_sf"/>
</dbReference>
<dbReference type="PANTHER" id="PTHR47053:SF1">
    <property type="entry name" value="MUREIN DD-ENDOPEPTIDASE MEPH-RELATED"/>
    <property type="match status" value="1"/>
</dbReference>
<keyword evidence="5" id="KW-1133">Transmembrane helix</keyword>
<keyword evidence="3" id="KW-0378">Hydrolase</keyword>
<dbReference type="Pfam" id="PF00877">
    <property type="entry name" value="NLPC_P60"/>
    <property type="match status" value="1"/>
</dbReference>
<gene>
    <name evidence="7" type="ORF">SD77_1832</name>
</gene>
<dbReference type="InterPro" id="IPR023346">
    <property type="entry name" value="Lysozyme-like_dom_sf"/>
</dbReference>
<keyword evidence="2" id="KW-0645">Protease</keyword>
<evidence type="ECO:0000256" key="2">
    <source>
        <dbReference type="ARBA" id="ARBA00022670"/>
    </source>
</evidence>
<feature type="domain" description="NlpC/P60" evidence="6">
    <location>
        <begin position="224"/>
        <end position="350"/>
    </location>
</feature>
<keyword evidence="8" id="KW-1185">Reference proteome</keyword>
<dbReference type="Proteomes" id="UP000031982">
    <property type="component" value="Unassembled WGS sequence"/>
</dbReference>
<keyword evidence="5" id="KW-0812">Transmembrane</keyword>
<dbReference type="PANTHER" id="PTHR47053">
    <property type="entry name" value="MUREIN DD-ENDOPEPTIDASE MEPH-RELATED"/>
    <property type="match status" value="1"/>
</dbReference>
<dbReference type="InterPro" id="IPR000064">
    <property type="entry name" value="NLP_P60_dom"/>
</dbReference>
<accession>A0ABR5AQQ3</accession>
<comment type="similarity">
    <text evidence="1">Belongs to the peptidase C40 family.</text>
</comment>
<evidence type="ECO:0000256" key="5">
    <source>
        <dbReference type="SAM" id="Phobius"/>
    </source>
</evidence>
<evidence type="ECO:0000256" key="1">
    <source>
        <dbReference type="ARBA" id="ARBA00007074"/>
    </source>
</evidence>
<evidence type="ECO:0000259" key="6">
    <source>
        <dbReference type="PROSITE" id="PS51935"/>
    </source>
</evidence>
<evidence type="ECO:0000313" key="7">
    <source>
        <dbReference type="EMBL" id="KIL77080.1"/>
    </source>
</evidence>
<proteinExistence type="inferred from homology"/>
<dbReference type="PROSITE" id="PS51935">
    <property type="entry name" value="NLPC_P60"/>
    <property type="match status" value="1"/>
</dbReference>
<dbReference type="Gene3D" id="3.90.1720.10">
    <property type="entry name" value="endopeptidase domain like (from Nostoc punctiforme)"/>
    <property type="match status" value="1"/>
</dbReference>